<dbReference type="InterPro" id="IPR036397">
    <property type="entry name" value="RNaseH_sf"/>
</dbReference>
<evidence type="ECO:0000313" key="2">
    <source>
        <dbReference type="EMBL" id="KAJ8927481.1"/>
    </source>
</evidence>
<gene>
    <name evidence="2" type="ORF">NQ314_020056</name>
</gene>
<accession>A0AAV8WLX4</accession>
<reference evidence="2" key="1">
    <citation type="journal article" date="2023" name="Insect Mol. Biol.">
        <title>Genome sequencing provides insights into the evolution of gene families encoding plant cell wall-degrading enzymes in longhorned beetles.</title>
        <authorList>
            <person name="Shin N.R."/>
            <person name="Okamura Y."/>
            <person name="Kirsch R."/>
            <person name="Pauchet Y."/>
        </authorList>
    </citation>
    <scope>NUCLEOTIDE SEQUENCE</scope>
    <source>
        <strain evidence="2">RBIC_L_NR</strain>
    </source>
</reference>
<proteinExistence type="predicted"/>
<protein>
    <recommendedName>
        <fullName evidence="1">RNase H type-1 domain-containing protein</fullName>
    </recommendedName>
</protein>
<organism evidence="2 3">
    <name type="scientific">Rhamnusium bicolor</name>
    <dbReference type="NCBI Taxonomy" id="1586634"/>
    <lineage>
        <taxon>Eukaryota</taxon>
        <taxon>Metazoa</taxon>
        <taxon>Ecdysozoa</taxon>
        <taxon>Arthropoda</taxon>
        <taxon>Hexapoda</taxon>
        <taxon>Insecta</taxon>
        <taxon>Pterygota</taxon>
        <taxon>Neoptera</taxon>
        <taxon>Endopterygota</taxon>
        <taxon>Coleoptera</taxon>
        <taxon>Polyphaga</taxon>
        <taxon>Cucujiformia</taxon>
        <taxon>Chrysomeloidea</taxon>
        <taxon>Cerambycidae</taxon>
        <taxon>Lepturinae</taxon>
        <taxon>Rhagiini</taxon>
        <taxon>Rhamnusium</taxon>
    </lineage>
</organism>
<dbReference type="InterPro" id="IPR002156">
    <property type="entry name" value="RNaseH_domain"/>
</dbReference>
<dbReference type="GO" id="GO:0004523">
    <property type="term" value="F:RNA-DNA hybrid ribonuclease activity"/>
    <property type="evidence" value="ECO:0007669"/>
    <property type="project" value="InterPro"/>
</dbReference>
<name>A0AAV8WLX4_9CUCU</name>
<sequence length="253" mass="29287">MASVSTSELIAIKKAMEYALQHQKSNFIIFTDCKSSVDKLRNVNISVSVDNNIVKIMNIYSQLHLQNKIMEITWIRGHSGIVNNGIVNQMAKSAVTSGIDIGKDKIIPPSNLIRIFKIRLKEDWQQKYDNSPTGNRYKQIQPHIPTKPWFQSINNRYFIKNMCRVRTKHALYPQHKHKMGLSQSPECVFVEIGDFQYVILECPQYLLYIDSLYNELLSKGISLPIHLDSMLCKTRLDVYLSIYNFVKNSRMSL</sequence>
<feature type="domain" description="RNase H type-1" evidence="1">
    <location>
        <begin position="5"/>
        <end position="95"/>
    </location>
</feature>
<dbReference type="Gene3D" id="3.30.420.10">
    <property type="entry name" value="Ribonuclease H-like superfamily/Ribonuclease H"/>
    <property type="match status" value="1"/>
</dbReference>
<dbReference type="Proteomes" id="UP001162156">
    <property type="component" value="Unassembled WGS sequence"/>
</dbReference>
<evidence type="ECO:0000313" key="3">
    <source>
        <dbReference type="Proteomes" id="UP001162156"/>
    </source>
</evidence>
<dbReference type="GO" id="GO:0003676">
    <property type="term" value="F:nucleic acid binding"/>
    <property type="evidence" value="ECO:0007669"/>
    <property type="project" value="InterPro"/>
</dbReference>
<comment type="caution">
    <text evidence="2">The sequence shown here is derived from an EMBL/GenBank/DDBJ whole genome shotgun (WGS) entry which is preliminary data.</text>
</comment>
<dbReference type="SUPFAM" id="SSF53098">
    <property type="entry name" value="Ribonuclease H-like"/>
    <property type="match status" value="1"/>
</dbReference>
<dbReference type="EMBL" id="JANEYF010005643">
    <property type="protein sequence ID" value="KAJ8927481.1"/>
    <property type="molecule type" value="Genomic_DNA"/>
</dbReference>
<dbReference type="AlphaFoldDB" id="A0AAV8WLX4"/>
<keyword evidence="3" id="KW-1185">Reference proteome</keyword>
<evidence type="ECO:0000259" key="1">
    <source>
        <dbReference type="Pfam" id="PF00075"/>
    </source>
</evidence>
<dbReference type="Pfam" id="PF00075">
    <property type="entry name" value="RNase_H"/>
    <property type="match status" value="1"/>
</dbReference>
<dbReference type="InterPro" id="IPR012337">
    <property type="entry name" value="RNaseH-like_sf"/>
</dbReference>